<evidence type="ECO:0000313" key="5">
    <source>
        <dbReference type="EMBL" id="KAF8675920.1"/>
    </source>
</evidence>
<reference evidence="5" key="1">
    <citation type="submission" date="2020-07" db="EMBL/GenBank/DDBJ databases">
        <title>Genome sequence and genetic diversity analysis of an under-domesticated orphan crop, white fonio (Digitaria exilis).</title>
        <authorList>
            <person name="Bennetzen J.L."/>
            <person name="Chen S."/>
            <person name="Ma X."/>
            <person name="Wang X."/>
            <person name="Yssel A.E.J."/>
            <person name="Chaluvadi S.R."/>
            <person name="Johnson M."/>
            <person name="Gangashetty P."/>
            <person name="Hamidou F."/>
            <person name="Sanogo M.D."/>
            <person name="Zwaenepoel A."/>
            <person name="Wallace J."/>
            <person name="Van De Peer Y."/>
            <person name="Van Deynze A."/>
        </authorList>
    </citation>
    <scope>NUCLEOTIDE SEQUENCE</scope>
    <source>
        <tissue evidence="5">Leaves</tissue>
    </source>
</reference>
<keyword evidence="3" id="KW-0808">Transferase</keyword>
<sequence>MTAGRAARRSPRLDMAWRLSFRLSGTFAMECRLLAATAAHLESYAARCFKSPSRRPELCCHSAFHALPSKIHTEKKRVRRVRPPDLRSPRAPALPRHPPTRPPAMAIIKDEQRPLHILFFPFLAPGHIIPVADMAALFASRGVKCTILTTPVNAAVIRSAVDRANADAVTALPIDLAVVPFPDVGLPPGVESGPALNSEADREKFFQAIRLLREPFDRFLSDNPTDAVVSDSFFDWSADAAAEHGVPRLAFLGSSMFARACSNSTLLHNPLEAAPEDPDALVLLPGLPHRVEMRRSQMMDPKKRPDHWSFFQRVYAADQRSYGEVFNSFRDLEPGYLEHYTTALARRAWLVGPVALASKDVATRGANNGGLSPDADACLRWLDTRPAGSVVYVSFGTLSHFSPPERRELARGLDMSGKNFVWVIGAVEEEDPEWIPDGFAELLARGERGLIIRGWAPQMAILNHAAVGGFVTHCGWNSTLEAVSAGVAMVTWPRYADQFYNEKLVVELLEVGVGVGSTEYASKLEARRVIGGEVVAEAIGKVMGGGEGAEGIRERARVLGEKARRAVEKGGSSYDDVGRLMDELRARRSSLGRPNSTLLYRSGGCSSDDCPVVAISGGTVAHPDFVDQRCPLRRPAPIVRPLISGFLNPPGSSPPPRGIGAAMPWFRSIRCPCPPDLSHRDERRASAPAAFRASERTQTHGVALWPAAGQQTMATSTRPYRFPALPEAEEKEEDDRVATRCSRQSCGTCSASALASCVALCCCPCAVLSCLTLALVKAPYAAGRRCVARLARRRLRKASARRVRDLDDEQQQKQLGPPRWSKEDWGDLARAAAIGGAEAREKVSSRIDASETEKVWVEMYQFGRWGFGRLSCSAPPLAGGGGDAENDGDADPK</sequence>
<proteinExistence type="inferred from homology"/>
<comment type="similarity">
    <text evidence="1">Belongs to the UDP-glycosyltransferase family.</text>
</comment>
<evidence type="ECO:0000256" key="3">
    <source>
        <dbReference type="ARBA" id="ARBA00022679"/>
    </source>
</evidence>
<dbReference type="GO" id="GO:0035251">
    <property type="term" value="F:UDP-glucosyltransferase activity"/>
    <property type="evidence" value="ECO:0007669"/>
    <property type="project" value="TreeGrafter"/>
</dbReference>
<dbReference type="OrthoDB" id="731962at2759"/>
<protein>
    <submittedName>
        <fullName evidence="5">Uncharacterized protein</fullName>
    </submittedName>
</protein>
<feature type="region of interest" description="Disordered" evidence="4">
    <location>
        <begin position="801"/>
        <end position="823"/>
    </location>
</feature>
<dbReference type="Pfam" id="PF00201">
    <property type="entry name" value="UDPGT"/>
    <property type="match status" value="1"/>
</dbReference>
<name>A0A835AXB9_9POAL</name>
<dbReference type="InterPro" id="IPR002213">
    <property type="entry name" value="UDP_glucos_trans"/>
</dbReference>
<gene>
    <name evidence="5" type="ORF">HU200_047418</name>
</gene>
<keyword evidence="2" id="KW-0328">Glycosyltransferase</keyword>
<dbReference type="PANTHER" id="PTHR48047">
    <property type="entry name" value="GLYCOSYLTRANSFERASE"/>
    <property type="match status" value="1"/>
</dbReference>
<feature type="region of interest" description="Disordered" evidence="4">
    <location>
        <begin position="75"/>
        <end position="102"/>
    </location>
</feature>
<evidence type="ECO:0000256" key="4">
    <source>
        <dbReference type="SAM" id="MobiDB-lite"/>
    </source>
</evidence>
<dbReference type="PANTHER" id="PTHR48047:SF45">
    <property type="entry name" value="SCOPOLETIN GLUCOSYLTRANSFERASE-LIKE"/>
    <property type="match status" value="1"/>
</dbReference>
<organism evidence="5 6">
    <name type="scientific">Digitaria exilis</name>
    <dbReference type="NCBI Taxonomy" id="1010633"/>
    <lineage>
        <taxon>Eukaryota</taxon>
        <taxon>Viridiplantae</taxon>
        <taxon>Streptophyta</taxon>
        <taxon>Embryophyta</taxon>
        <taxon>Tracheophyta</taxon>
        <taxon>Spermatophyta</taxon>
        <taxon>Magnoliopsida</taxon>
        <taxon>Liliopsida</taxon>
        <taxon>Poales</taxon>
        <taxon>Poaceae</taxon>
        <taxon>PACMAD clade</taxon>
        <taxon>Panicoideae</taxon>
        <taxon>Panicodae</taxon>
        <taxon>Paniceae</taxon>
        <taxon>Anthephorinae</taxon>
        <taxon>Digitaria</taxon>
    </lineage>
</organism>
<dbReference type="EMBL" id="JACEFO010002177">
    <property type="protein sequence ID" value="KAF8675920.1"/>
    <property type="molecule type" value="Genomic_DNA"/>
</dbReference>
<dbReference type="FunFam" id="3.40.50.2000:FF:000785">
    <property type="entry name" value="Glycosyltransferase"/>
    <property type="match status" value="1"/>
</dbReference>
<comment type="caution">
    <text evidence="5">The sequence shown here is derived from an EMBL/GenBank/DDBJ whole genome shotgun (WGS) entry which is preliminary data.</text>
</comment>
<dbReference type="CDD" id="cd03784">
    <property type="entry name" value="GT1_Gtf-like"/>
    <property type="match status" value="1"/>
</dbReference>
<dbReference type="FunFam" id="3.40.50.2000:FF:000063">
    <property type="entry name" value="Glycosyltransferase"/>
    <property type="match status" value="1"/>
</dbReference>
<evidence type="ECO:0000313" key="6">
    <source>
        <dbReference type="Proteomes" id="UP000636709"/>
    </source>
</evidence>
<dbReference type="Proteomes" id="UP000636709">
    <property type="component" value="Unassembled WGS sequence"/>
</dbReference>
<accession>A0A835AXB9</accession>
<dbReference type="SUPFAM" id="SSF53756">
    <property type="entry name" value="UDP-Glycosyltransferase/glycogen phosphorylase"/>
    <property type="match status" value="1"/>
</dbReference>
<evidence type="ECO:0000256" key="1">
    <source>
        <dbReference type="ARBA" id="ARBA00009995"/>
    </source>
</evidence>
<dbReference type="Gene3D" id="3.40.50.2000">
    <property type="entry name" value="Glycogen Phosphorylase B"/>
    <property type="match status" value="2"/>
</dbReference>
<dbReference type="AlphaFoldDB" id="A0A835AXB9"/>
<keyword evidence="6" id="KW-1185">Reference proteome</keyword>
<evidence type="ECO:0000256" key="2">
    <source>
        <dbReference type="ARBA" id="ARBA00022676"/>
    </source>
</evidence>